<accession>C1FJP7</accession>
<evidence type="ECO:0000313" key="3">
    <source>
        <dbReference type="Proteomes" id="UP000002009"/>
    </source>
</evidence>
<keyword evidence="1" id="KW-0560">Oxidoreductase</keyword>
<dbReference type="PANTHER" id="PTHR43157">
    <property type="entry name" value="PHOSPHATIDYLINOSITOL-GLYCAN BIOSYNTHESIS CLASS F PROTEIN-RELATED"/>
    <property type="match status" value="1"/>
</dbReference>
<reference evidence="2 3" key="1">
    <citation type="journal article" date="2009" name="Science">
        <title>Green evolution and dynamic adaptations revealed by genomes of the marine picoeukaryotes Micromonas.</title>
        <authorList>
            <person name="Worden A.Z."/>
            <person name="Lee J.H."/>
            <person name="Mock T."/>
            <person name="Rouze P."/>
            <person name="Simmons M.P."/>
            <person name="Aerts A.L."/>
            <person name="Allen A.E."/>
            <person name="Cuvelier M.L."/>
            <person name="Derelle E."/>
            <person name="Everett M.V."/>
            <person name="Foulon E."/>
            <person name="Grimwood J."/>
            <person name="Gundlach H."/>
            <person name="Henrissat B."/>
            <person name="Napoli C."/>
            <person name="McDonald S.M."/>
            <person name="Parker M.S."/>
            <person name="Rombauts S."/>
            <person name="Salamov A."/>
            <person name="Von Dassow P."/>
            <person name="Badger J.H."/>
            <person name="Coutinho P.M."/>
            <person name="Demir E."/>
            <person name="Dubchak I."/>
            <person name="Gentemann C."/>
            <person name="Eikrem W."/>
            <person name="Gready J.E."/>
            <person name="John U."/>
            <person name="Lanier W."/>
            <person name="Lindquist E.A."/>
            <person name="Lucas S."/>
            <person name="Mayer K.F."/>
            <person name="Moreau H."/>
            <person name="Not F."/>
            <person name="Otillar R."/>
            <person name="Panaud O."/>
            <person name="Pangilinan J."/>
            <person name="Paulsen I."/>
            <person name="Piegu B."/>
            <person name="Poliakov A."/>
            <person name="Robbens S."/>
            <person name="Schmutz J."/>
            <person name="Toulza E."/>
            <person name="Wyss T."/>
            <person name="Zelensky A."/>
            <person name="Zhou K."/>
            <person name="Armbrust E.V."/>
            <person name="Bhattacharya D."/>
            <person name="Goodenough U.W."/>
            <person name="Van de Peer Y."/>
            <person name="Grigoriev I.V."/>
        </authorList>
    </citation>
    <scope>NUCLEOTIDE SEQUENCE [LARGE SCALE GENOMIC DNA]</scope>
    <source>
        <strain evidence="3">RCC299 / NOUM17</strain>
    </source>
</reference>
<dbReference type="Pfam" id="PF00106">
    <property type="entry name" value="adh_short"/>
    <property type="match status" value="1"/>
</dbReference>
<dbReference type="KEGG" id="mis:MICPUN_92105"/>
<organism evidence="2 3">
    <name type="scientific">Micromonas commoda (strain RCC299 / NOUM17 / CCMP2709)</name>
    <name type="common">Picoplanktonic green alga</name>
    <dbReference type="NCBI Taxonomy" id="296587"/>
    <lineage>
        <taxon>Eukaryota</taxon>
        <taxon>Viridiplantae</taxon>
        <taxon>Chlorophyta</taxon>
        <taxon>Mamiellophyceae</taxon>
        <taxon>Mamiellales</taxon>
        <taxon>Mamiellaceae</taxon>
        <taxon>Micromonas</taxon>
    </lineage>
</organism>
<dbReference type="RefSeq" id="XP_002509381.1">
    <property type="nucleotide sequence ID" value="XM_002509335.1"/>
</dbReference>
<dbReference type="InParanoid" id="C1FJP7"/>
<evidence type="ECO:0000313" key="2">
    <source>
        <dbReference type="EMBL" id="ACO70639.1"/>
    </source>
</evidence>
<dbReference type="PANTHER" id="PTHR43157:SF31">
    <property type="entry name" value="PHOSPHATIDYLINOSITOL-GLYCAN BIOSYNTHESIS CLASS F PROTEIN"/>
    <property type="match status" value="1"/>
</dbReference>
<gene>
    <name evidence="2" type="ORF">MICPUN_92105</name>
</gene>
<dbReference type="GO" id="GO:0016491">
    <property type="term" value="F:oxidoreductase activity"/>
    <property type="evidence" value="ECO:0007669"/>
    <property type="project" value="UniProtKB-KW"/>
</dbReference>
<sequence length="292" mass="31559">MACRDQARGDKAADDVAAATGNRPDVMLLDLASLRSVEDFAKRFEDTYGRCDRLMNNAGVMALPKRTVTVDGLETQMGVNHFGHFHLTNLMMPAIRAAPGRKRIVVLSSVAHEFGHPDFDNYNSTGAFGYLGSGWLTYGKTKLANLYFTYELHRRLRNNGVLDVDVNAVHPGIVDTDLPRSLALNFYPLLRRTGGLITPAQGATGQIDACVGGAWEGISGKYVAEQSGPRGSEVGPGGKKGVFKVTESSRYSYDQEAAARLWKVSKALTGAGWEALGEGKVEKASVAVSSWM</sequence>
<dbReference type="STRING" id="296587.C1FJP7"/>
<dbReference type="InterPro" id="IPR036291">
    <property type="entry name" value="NAD(P)-bd_dom_sf"/>
</dbReference>
<evidence type="ECO:0000256" key="1">
    <source>
        <dbReference type="ARBA" id="ARBA00023002"/>
    </source>
</evidence>
<dbReference type="Proteomes" id="UP000002009">
    <property type="component" value="Chromosome 12"/>
</dbReference>
<dbReference type="PRINTS" id="PR00081">
    <property type="entry name" value="GDHRDH"/>
</dbReference>
<name>C1FJP7_MICCC</name>
<dbReference type="InterPro" id="IPR002347">
    <property type="entry name" value="SDR_fam"/>
</dbReference>
<dbReference type="OrthoDB" id="191139at2759"/>
<dbReference type="EMBL" id="CP001577">
    <property type="protein sequence ID" value="ACO70639.1"/>
    <property type="molecule type" value="Genomic_DNA"/>
</dbReference>
<protein>
    <submittedName>
        <fullName evidence="2">Uncharacterized protein</fullName>
    </submittedName>
</protein>
<proteinExistence type="predicted"/>
<dbReference type="SUPFAM" id="SSF51735">
    <property type="entry name" value="NAD(P)-binding Rossmann-fold domains"/>
    <property type="match status" value="1"/>
</dbReference>
<dbReference type="AlphaFoldDB" id="C1FJP7"/>
<dbReference type="Gene3D" id="3.40.50.720">
    <property type="entry name" value="NAD(P)-binding Rossmann-like Domain"/>
    <property type="match status" value="1"/>
</dbReference>
<keyword evidence="3" id="KW-1185">Reference proteome</keyword>
<dbReference type="GeneID" id="8248266"/>
<dbReference type="eggNOG" id="KOG1208">
    <property type="taxonomic scope" value="Eukaryota"/>
</dbReference>
<dbReference type="OMA" id="RFHDWNF"/>